<dbReference type="EMBL" id="CP126649">
    <property type="protein sequence ID" value="WJZ83206.1"/>
    <property type="molecule type" value="Genomic_DNA"/>
</dbReference>
<evidence type="ECO:0008006" key="3">
    <source>
        <dbReference type="Google" id="ProtNLM"/>
    </source>
</evidence>
<name>A0ABY9BK89_VITVI</name>
<evidence type="ECO:0000313" key="1">
    <source>
        <dbReference type="EMBL" id="WJZ83206.1"/>
    </source>
</evidence>
<sequence length="167" mass="18818">MVDETHFRSLVGNLLYLTATRPDVMFAASLLSRFMHYPSHLHLGVAKRVLRYLQGTVKLGIKYFRNIEVKLIGHCDSDWGGYIDDMKSMSGYAFSLASSVISWVSKKQGSVAQSSTEAEYCSASLATSQAIWFRRILEDIKEKQIEATYLLCDNKFAIAIAKKLCFS</sequence>
<protein>
    <recommendedName>
        <fullName evidence="3">Retrovirus-related Pol polyprotein from transposon RE1</fullName>
    </recommendedName>
</protein>
<dbReference type="CDD" id="cd09272">
    <property type="entry name" value="RNase_HI_RT_Ty1"/>
    <property type="match status" value="1"/>
</dbReference>
<gene>
    <name evidence="1" type="ORF">VitviT2T_002908</name>
</gene>
<dbReference type="PANTHER" id="PTHR11439">
    <property type="entry name" value="GAG-POL-RELATED RETROTRANSPOSON"/>
    <property type="match status" value="1"/>
</dbReference>
<organism evidence="1 2">
    <name type="scientific">Vitis vinifera</name>
    <name type="common">Grape</name>
    <dbReference type="NCBI Taxonomy" id="29760"/>
    <lineage>
        <taxon>Eukaryota</taxon>
        <taxon>Viridiplantae</taxon>
        <taxon>Streptophyta</taxon>
        <taxon>Embryophyta</taxon>
        <taxon>Tracheophyta</taxon>
        <taxon>Spermatophyta</taxon>
        <taxon>Magnoliopsida</taxon>
        <taxon>eudicotyledons</taxon>
        <taxon>Gunneridae</taxon>
        <taxon>Pentapetalae</taxon>
        <taxon>rosids</taxon>
        <taxon>Vitales</taxon>
        <taxon>Vitaceae</taxon>
        <taxon>Viteae</taxon>
        <taxon>Vitis</taxon>
    </lineage>
</organism>
<accession>A0ABY9BK89</accession>
<evidence type="ECO:0000313" key="2">
    <source>
        <dbReference type="Proteomes" id="UP001227230"/>
    </source>
</evidence>
<dbReference type="Proteomes" id="UP001227230">
    <property type="component" value="Chromosome 2"/>
</dbReference>
<dbReference type="PANTHER" id="PTHR11439:SF502">
    <property type="entry name" value="SECRETED RXLR EFFECTOR PROTEIN 161-LIKE"/>
    <property type="match status" value="1"/>
</dbReference>
<reference evidence="1 2" key="1">
    <citation type="journal article" date="2023" name="Hortic Res">
        <title>The complete reference genome for grapevine (Vitis vinifera L.) genetics and breeding.</title>
        <authorList>
            <person name="Shi X."/>
            <person name="Cao S."/>
            <person name="Wang X."/>
            <person name="Huang S."/>
            <person name="Wang Y."/>
            <person name="Liu Z."/>
            <person name="Liu W."/>
            <person name="Leng X."/>
            <person name="Peng Y."/>
            <person name="Wang N."/>
            <person name="Wang Y."/>
            <person name="Ma Z."/>
            <person name="Xu X."/>
            <person name="Zhang F."/>
            <person name="Xue H."/>
            <person name="Zhong H."/>
            <person name="Wang Y."/>
            <person name="Zhang K."/>
            <person name="Velt A."/>
            <person name="Avia K."/>
            <person name="Holtgrawe D."/>
            <person name="Grimplet J."/>
            <person name="Matus J.T."/>
            <person name="Ware D."/>
            <person name="Wu X."/>
            <person name="Wang H."/>
            <person name="Liu C."/>
            <person name="Fang Y."/>
            <person name="Rustenholz C."/>
            <person name="Cheng Z."/>
            <person name="Xiao H."/>
            <person name="Zhou Y."/>
        </authorList>
    </citation>
    <scope>NUCLEOTIDE SEQUENCE [LARGE SCALE GENOMIC DNA]</scope>
    <source>
        <strain evidence="2">cv. Pinot noir / PN40024</strain>
        <tissue evidence="1">Leaf</tissue>
    </source>
</reference>
<proteinExistence type="predicted"/>
<keyword evidence="2" id="KW-1185">Reference proteome</keyword>